<gene>
    <name evidence="2" type="ORF">DRU74_23140</name>
</gene>
<dbReference type="AlphaFoldDB" id="A0A3R0YIU0"/>
<accession>A0A3R0YIU0</accession>
<name>A0A3R0YIU0_SALET</name>
<organism evidence="2">
    <name type="scientific">Salmonella enterica I</name>
    <dbReference type="NCBI Taxonomy" id="59201"/>
    <lineage>
        <taxon>Bacteria</taxon>
        <taxon>Pseudomonadati</taxon>
        <taxon>Pseudomonadota</taxon>
        <taxon>Gammaproteobacteria</taxon>
        <taxon>Enterobacterales</taxon>
        <taxon>Enterobacteriaceae</taxon>
        <taxon>Salmonella</taxon>
    </lineage>
</organism>
<dbReference type="Proteomes" id="UP000885374">
    <property type="component" value="Unassembled WGS sequence"/>
</dbReference>
<proteinExistence type="predicted"/>
<protein>
    <submittedName>
        <fullName evidence="2">DUF1320 domain-containing protein</fullName>
    </submittedName>
</protein>
<evidence type="ECO:0000256" key="1">
    <source>
        <dbReference type="SAM" id="MobiDB-lite"/>
    </source>
</evidence>
<comment type="caution">
    <text evidence="2">The sequence shown here is derived from an EMBL/GenBank/DDBJ whole genome shotgun (WGS) entry which is preliminary data.</text>
</comment>
<dbReference type="InterPro" id="IPR009752">
    <property type="entry name" value="Phage_Mu_GpJ"/>
</dbReference>
<dbReference type="EMBL" id="RVHM01000047">
    <property type="protein sequence ID" value="MLU99577.1"/>
    <property type="molecule type" value="Genomic_DNA"/>
</dbReference>
<sequence>MYATTADMVQRFGERHCAELTRSPRDGIDEAVMMNALTQASAEIDGYLVSLYPTPWPDTPRILVGRCCDIARYQMTTAGRPLTDEIRLRYEDAIRFLEKVAAGTIRLGRDDSGSVYRPTAQARFTSTPRRFSRDDTNGGAF</sequence>
<dbReference type="Pfam" id="PF07030">
    <property type="entry name" value="Phage_Mu_Gp36"/>
    <property type="match status" value="1"/>
</dbReference>
<feature type="compositionally biased region" description="Basic and acidic residues" evidence="1">
    <location>
        <begin position="131"/>
        <end position="141"/>
    </location>
</feature>
<feature type="region of interest" description="Disordered" evidence="1">
    <location>
        <begin position="118"/>
        <end position="141"/>
    </location>
</feature>
<evidence type="ECO:0000313" key="2">
    <source>
        <dbReference type="EMBL" id="MLU99577.1"/>
    </source>
</evidence>
<reference evidence="2" key="1">
    <citation type="submission" date="2018-07" db="EMBL/GenBank/DDBJ databases">
        <authorList>
            <person name="Ashton P.M."/>
            <person name="Dallman T."/>
            <person name="Nair S."/>
            <person name="De Pinna E."/>
            <person name="Peters T."/>
            <person name="Grant K."/>
        </authorList>
    </citation>
    <scope>NUCLEOTIDE SEQUENCE [LARGE SCALE GENOMIC DNA]</scope>
    <source>
        <strain evidence="2">157339</strain>
    </source>
</reference>